<keyword evidence="7" id="KW-1185">Reference proteome</keyword>
<dbReference type="SMART" id="SM00903">
    <property type="entry name" value="Flavin_Reduct"/>
    <property type="match status" value="1"/>
</dbReference>
<evidence type="ECO:0000256" key="4">
    <source>
        <dbReference type="ARBA" id="ARBA00038054"/>
    </source>
</evidence>
<dbReference type="GO" id="GO:0016646">
    <property type="term" value="F:oxidoreductase activity, acting on the CH-NH group of donors, NAD or NADP as acceptor"/>
    <property type="evidence" value="ECO:0007669"/>
    <property type="project" value="UniProtKB-ARBA"/>
</dbReference>
<dbReference type="RefSeq" id="WP_155111986.1">
    <property type="nucleotide sequence ID" value="NZ_WMIB01000006.1"/>
</dbReference>
<dbReference type="GO" id="GO:0010181">
    <property type="term" value="F:FMN binding"/>
    <property type="evidence" value="ECO:0007669"/>
    <property type="project" value="InterPro"/>
</dbReference>
<evidence type="ECO:0000313" key="6">
    <source>
        <dbReference type="EMBL" id="MTH53462.1"/>
    </source>
</evidence>
<dbReference type="PANTHER" id="PTHR33798:SF5">
    <property type="entry name" value="FLAVIN REDUCTASE LIKE DOMAIN-CONTAINING PROTEIN"/>
    <property type="match status" value="1"/>
</dbReference>
<comment type="similarity">
    <text evidence="4">Belongs to the flavoredoxin family.</text>
</comment>
<proteinExistence type="inferred from homology"/>
<dbReference type="PANTHER" id="PTHR33798">
    <property type="entry name" value="FLAVOPROTEIN OXYGENASE"/>
    <property type="match status" value="1"/>
</dbReference>
<evidence type="ECO:0000256" key="2">
    <source>
        <dbReference type="ARBA" id="ARBA00022630"/>
    </source>
</evidence>
<sequence length="203" mass="22280">MISICPDDLSALENYKLLIGSVIPRPIAFVTSITEQDVVNGAPFSFFNVASSSPPLLTLAIQRSEGKMKDTARNILNSGEFVIHVTDEENVKSINETSAPLPPDQSEIDISGLTLAPSSQVQVPGVEEAKIRFECILEKHIELGGTEHEPAVDFVIGRVVHYHFKKGVYKEGKIMERELAAVSRLAGTKYGKIGEVFSMERPR</sequence>
<comment type="cofactor">
    <cofactor evidence="1">
        <name>FMN</name>
        <dbReference type="ChEBI" id="CHEBI:58210"/>
    </cofactor>
</comment>
<reference evidence="6 7" key="1">
    <citation type="journal article" date="2017" name="Int. J. Syst. Evol. Microbiol.">
        <title>Bacillus mangrovi sp. nov., isolated from a sediment sample from a mangrove forest.</title>
        <authorList>
            <person name="Gupta V."/>
            <person name="Singh P.K."/>
            <person name="Korpole S."/>
            <person name="Tanuku N.R.S."/>
            <person name="Pinnaka A.K."/>
        </authorList>
    </citation>
    <scope>NUCLEOTIDE SEQUENCE [LARGE SCALE GENOMIC DNA]</scope>
    <source>
        <strain evidence="6 7">KCTC 33872</strain>
    </source>
</reference>
<organism evidence="6 7">
    <name type="scientific">Metabacillus mangrovi</name>
    <dbReference type="NCBI Taxonomy" id="1491830"/>
    <lineage>
        <taxon>Bacteria</taxon>
        <taxon>Bacillati</taxon>
        <taxon>Bacillota</taxon>
        <taxon>Bacilli</taxon>
        <taxon>Bacillales</taxon>
        <taxon>Bacillaceae</taxon>
        <taxon>Metabacillus</taxon>
    </lineage>
</organism>
<comment type="caution">
    <text evidence="6">The sequence shown here is derived from an EMBL/GenBank/DDBJ whole genome shotgun (WGS) entry which is preliminary data.</text>
</comment>
<dbReference type="OrthoDB" id="9794638at2"/>
<protein>
    <submittedName>
        <fullName evidence="6">Flavin reductase family protein</fullName>
    </submittedName>
</protein>
<keyword evidence="2" id="KW-0285">Flavoprotein</keyword>
<evidence type="ECO:0000313" key="7">
    <source>
        <dbReference type="Proteomes" id="UP000434639"/>
    </source>
</evidence>
<dbReference type="InterPro" id="IPR002563">
    <property type="entry name" value="Flavin_Rdtase-like_dom"/>
</dbReference>
<evidence type="ECO:0000256" key="1">
    <source>
        <dbReference type="ARBA" id="ARBA00001917"/>
    </source>
</evidence>
<dbReference type="Proteomes" id="UP000434639">
    <property type="component" value="Unassembled WGS sequence"/>
</dbReference>
<accession>A0A7X2S4H6</accession>
<dbReference type="InterPro" id="IPR012349">
    <property type="entry name" value="Split_barrel_FMN-bd"/>
</dbReference>
<feature type="domain" description="Flavin reductase like" evidence="5">
    <location>
        <begin position="20"/>
        <end position="171"/>
    </location>
</feature>
<dbReference type="AlphaFoldDB" id="A0A7X2S4H6"/>
<keyword evidence="3" id="KW-0288">FMN</keyword>
<name>A0A7X2S4H6_9BACI</name>
<dbReference type="EMBL" id="WMIB01000006">
    <property type="protein sequence ID" value="MTH53462.1"/>
    <property type="molecule type" value="Genomic_DNA"/>
</dbReference>
<dbReference type="Gene3D" id="2.30.110.10">
    <property type="entry name" value="Electron Transport, Fmn-binding Protein, Chain A"/>
    <property type="match status" value="1"/>
</dbReference>
<gene>
    <name evidence="6" type="ORF">GKZ89_08530</name>
</gene>
<dbReference type="SUPFAM" id="SSF50475">
    <property type="entry name" value="FMN-binding split barrel"/>
    <property type="match status" value="1"/>
</dbReference>
<evidence type="ECO:0000259" key="5">
    <source>
        <dbReference type="SMART" id="SM00903"/>
    </source>
</evidence>
<evidence type="ECO:0000256" key="3">
    <source>
        <dbReference type="ARBA" id="ARBA00022643"/>
    </source>
</evidence>
<dbReference type="Pfam" id="PF01613">
    <property type="entry name" value="Flavin_Reduct"/>
    <property type="match status" value="1"/>
</dbReference>